<sequence length="115" mass="12866">MSLSLSLMEGCHFEELPREAETLIPGQLGSGVLDWSKDPSDPLISTEEKPSSEEDQGCLMDGFQESPADSMVCDSNSRLVPSGFSRSCCTDFVKLSRPWWNFEFAVKKEETFCIF</sequence>
<feature type="region of interest" description="Disordered" evidence="1">
    <location>
        <begin position="35"/>
        <end position="57"/>
    </location>
</feature>
<protein>
    <submittedName>
        <fullName evidence="2">Uncharacterized protein</fullName>
    </submittedName>
</protein>
<reference evidence="2" key="2">
    <citation type="submission" date="2020-07" db="EMBL/GenBank/DDBJ databases">
        <authorList>
            <person name="Vera ALvarez R."/>
            <person name="Arias-Moreno D.M."/>
            <person name="Jimenez-Jacinto V."/>
            <person name="Jimenez-Bremont J.F."/>
            <person name="Swaminathan K."/>
            <person name="Moose S.P."/>
            <person name="Guerrero-Gonzalez M.L."/>
            <person name="Marino-Ramirez L."/>
            <person name="Landsman D."/>
            <person name="Rodriguez-Kessler M."/>
            <person name="Delgado-Sanchez P."/>
        </authorList>
    </citation>
    <scope>NUCLEOTIDE SEQUENCE</scope>
    <source>
        <tissue evidence="2">Cladode</tissue>
    </source>
</reference>
<accession>A0A7C9DMJ5</accession>
<dbReference type="AlphaFoldDB" id="A0A7C9DMJ5"/>
<name>A0A7C9DMJ5_OPUST</name>
<evidence type="ECO:0000256" key="1">
    <source>
        <dbReference type="SAM" id="MobiDB-lite"/>
    </source>
</evidence>
<evidence type="ECO:0000313" key="2">
    <source>
        <dbReference type="EMBL" id="MBA4644103.1"/>
    </source>
</evidence>
<organism evidence="2">
    <name type="scientific">Opuntia streptacantha</name>
    <name type="common">Prickly pear cactus</name>
    <name type="synonym">Opuntia cardona</name>
    <dbReference type="NCBI Taxonomy" id="393608"/>
    <lineage>
        <taxon>Eukaryota</taxon>
        <taxon>Viridiplantae</taxon>
        <taxon>Streptophyta</taxon>
        <taxon>Embryophyta</taxon>
        <taxon>Tracheophyta</taxon>
        <taxon>Spermatophyta</taxon>
        <taxon>Magnoliopsida</taxon>
        <taxon>eudicotyledons</taxon>
        <taxon>Gunneridae</taxon>
        <taxon>Pentapetalae</taxon>
        <taxon>Caryophyllales</taxon>
        <taxon>Cactineae</taxon>
        <taxon>Cactaceae</taxon>
        <taxon>Opuntioideae</taxon>
        <taxon>Opuntia</taxon>
    </lineage>
</organism>
<proteinExistence type="predicted"/>
<feature type="compositionally biased region" description="Basic and acidic residues" evidence="1">
    <location>
        <begin position="35"/>
        <end position="52"/>
    </location>
</feature>
<reference evidence="2" key="1">
    <citation type="journal article" date="2013" name="J. Plant Res.">
        <title>Effect of fungi and light on seed germination of three Opuntia species from semiarid lands of central Mexico.</title>
        <authorList>
            <person name="Delgado-Sanchez P."/>
            <person name="Jimenez-Bremont J.F."/>
            <person name="Guerrero-Gonzalez Mde L."/>
            <person name="Flores J."/>
        </authorList>
    </citation>
    <scope>NUCLEOTIDE SEQUENCE</scope>
    <source>
        <tissue evidence="2">Cladode</tissue>
    </source>
</reference>
<dbReference type="EMBL" id="GISG01136553">
    <property type="protein sequence ID" value="MBA4644103.1"/>
    <property type="molecule type" value="Transcribed_RNA"/>
</dbReference>